<feature type="region of interest" description="Disordered" evidence="1">
    <location>
        <begin position="53"/>
        <end position="73"/>
    </location>
</feature>
<feature type="domain" description="Antitoxin FitA-like ribbon-helix-helix" evidence="2">
    <location>
        <begin position="2"/>
        <end position="36"/>
    </location>
</feature>
<dbReference type="Pfam" id="PF22513">
    <property type="entry name" value="FitA-like_RHH"/>
    <property type="match status" value="1"/>
</dbReference>
<dbReference type="InterPro" id="IPR013321">
    <property type="entry name" value="Arc_rbn_hlx_hlx"/>
</dbReference>
<keyword evidence="4" id="KW-1185">Reference proteome</keyword>
<organism evidence="3 4">
    <name type="scientific">Rhodopila globiformis</name>
    <name type="common">Rhodopseudomonas globiformis</name>
    <dbReference type="NCBI Taxonomy" id="1071"/>
    <lineage>
        <taxon>Bacteria</taxon>
        <taxon>Pseudomonadati</taxon>
        <taxon>Pseudomonadota</taxon>
        <taxon>Alphaproteobacteria</taxon>
        <taxon>Acetobacterales</taxon>
        <taxon>Acetobacteraceae</taxon>
        <taxon>Rhodopila</taxon>
    </lineage>
</organism>
<dbReference type="Gene3D" id="1.10.1220.10">
    <property type="entry name" value="Met repressor-like"/>
    <property type="match status" value="1"/>
</dbReference>
<comment type="caution">
    <text evidence="3">The sequence shown here is derived from an EMBL/GenBank/DDBJ whole genome shotgun (WGS) entry which is preliminary data.</text>
</comment>
<dbReference type="GO" id="GO:0006355">
    <property type="term" value="P:regulation of DNA-templated transcription"/>
    <property type="evidence" value="ECO:0007669"/>
    <property type="project" value="InterPro"/>
</dbReference>
<evidence type="ECO:0000259" key="2">
    <source>
        <dbReference type="Pfam" id="PF22513"/>
    </source>
</evidence>
<dbReference type="InterPro" id="IPR053853">
    <property type="entry name" value="FitA-like_RHH"/>
</dbReference>
<protein>
    <recommendedName>
        <fullName evidence="2">Antitoxin FitA-like ribbon-helix-helix domain-containing protein</fullName>
    </recommendedName>
</protein>
<dbReference type="Proteomes" id="UP000239724">
    <property type="component" value="Unassembled WGS sequence"/>
</dbReference>
<reference evidence="3 4" key="1">
    <citation type="journal article" date="2018" name="Arch. Microbiol.">
        <title>New insights into the metabolic potential of the phototrophic purple bacterium Rhodopila globiformis DSM 161(T) from its draft genome sequence and evidence for a vanadium-dependent nitrogenase.</title>
        <authorList>
            <person name="Imhoff J.F."/>
            <person name="Rahn T."/>
            <person name="Kunzel S."/>
            <person name="Neulinger S.C."/>
        </authorList>
    </citation>
    <scope>NUCLEOTIDE SEQUENCE [LARGE SCALE GENOMIC DNA]</scope>
    <source>
        <strain evidence="3 4">DSM 161</strain>
    </source>
</reference>
<sequence>MIRNVEASVLNTLRTRATARGLSLEAELREVLTRAAGHPRADLAEEFAAVRAATPNKPHRPAEDLVRESRDER</sequence>
<feature type="compositionally biased region" description="Basic and acidic residues" evidence="1">
    <location>
        <begin position="60"/>
        <end position="73"/>
    </location>
</feature>
<dbReference type="SUPFAM" id="SSF47598">
    <property type="entry name" value="Ribbon-helix-helix"/>
    <property type="match status" value="1"/>
</dbReference>
<dbReference type="EMBL" id="NHRY01000212">
    <property type="protein sequence ID" value="PPQ30415.1"/>
    <property type="molecule type" value="Genomic_DNA"/>
</dbReference>
<dbReference type="InterPro" id="IPR010985">
    <property type="entry name" value="Ribbon_hlx_hlx"/>
</dbReference>
<name>A0A2S6N723_RHOGL</name>
<evidence type="ECO:0000313" key="4">
    <source>
        <dbReference type="Proteomes" id="UP000239724"/>
    </source>
</evidence>
<accession>A0A2S6N723</accession>
<dbReference type="AlphaFoldDB" id="A0A2S6N723"/>
<evidence type="ECO:0000313" key="3">
    <source>
        <dbReference type="EMBL" id="PPQ30415.1"/>
    </source>
</evidence>
<gene>
    <name evidence="3" type="ORF">CCS01_19225</name>
</gene>
<evidence type="ECO:0000256" key="1">
    <source>
        <dbReference type="SAM" id="MobiDB-lite"/>
    </source>
</evidence>
<proteinExistence type="predicted"/>